<dbReference type="EMBL" id="CP023694">
    <property type="protein sequence ID" value="QEV23992.1"/>
    <property type="molecule type" value="Genomic_DNA"/>
</dbReference>
<gene>
    <name evidence="1" type="ORF">CP976_07415</name>
</gene>
<dbReference type="Proteomes" id="UP000326598">
    <property type="component" value="Chromosome"/>
</dbReference>
<evidence type="ECO:0000313" key="1">
    <source>
        <dbReference type="EMBL" id="QEV23992.1"/>
    </source>
</evidence>
<dbReference type="KEGG" id="scoe:CP976_07415"/>
<organism evidence="1 2">
    <name type="scientific">Streptomyces coeruleorubidus</name>
    <dbReference type="NCBI Taxonomy" id="116188"/>
    <lineage>
        <taxon>Bacteria</taxon>
        <taxon>Bacillati</taxon>
        <taxon>Actinomycetota</taxon>
        <taxon>Actinomycetes</taxon>
        <taxon>Kitasatosporales</taxon>
        <taxon>Streptomycetaceae</taxon>
        <taxon>Streptomyces</taxon>
    </lineage>
</organism>
<dbReference type="RefSeq" id="WP_150479612.1">
    <property type="nucleotide sequence ID" value="NZ_BMTB01000010.1"/>
</dbReference>
<reference evidence="1 2" key="1">
    <citation type="submission" date="2017-09" db="EMBL/GenBank/DDBJ databases">
        <authorList>
            <person name="Lee N."/>
            <person name="Cho B.-K."/>
        </authorList>
    </citation>
    <scope>NUCLEOTIDE SEQUENCE [LARGE SCALE GENOMIC DNA]</scope>
    <source>
        <strain evidence="1 2">ATCC 13740</strain>
    </source>
</reference>
<accession>A0A5J6HXX7</accession>
<evidence type="ECO:0000313" key="2">
    <source>
        <dbReference type="Proteomes" id="UP000326598"/>
    </source>
</evidence>
<protein>
    <submittedName>
        <fullName evidence="1">Uncharacterized protein</fullName>
    </submittedName>
</protein>
<dbReference type="AlphaFoldDB" id="A0A5J6HXX7"/>
<name>A0A5J6HXX7_STRC4</name>
<proteinExistence type="predicted"/>
<sequence length="90" mass="10244">MITWSELTDAEPRLLDLEKEVRAEAARADSDPTWSFSIYWSYTLRPAIKPLVGWERDTGAHPRLESEEAWHAAISYLIGLLPEEQGLMAS</sequence>
<dbReference type="GeneID" id="91415911"/>